<sequence>MQSKFARTLRAVRVLRGLSQEQFDTVSSRTYLSAMERGLKIPTLGKIEELASVMNVHPATLIALSYCDELNEAAFRDLWERVALEGAELLAAREAQR</sequence>
<dbReference type="SMART" id="SM00530">
    <property type="entry name" value="HTH_XRE"/>
    <property type="match status" value="1"/>
</dbReference>
<dbReference type="InterPro" id="IPR001387">
    <property type="entry name" value="Cro/C1-type_HTH"/>
</dbReference>
<gene>
    <name evidence="2" type="ORF">AAW51_0158</name>
</gene>
<accession>A0A0G3BBX2</accession>
<dbReference type="RefSeq" id="WP_047193099.1">
    <property type="nucleotide sequence ID" value="NZ_CP011371.1"/>
</dbReference>
<feature type="domain" description="HTH cro/C1-type" evidence="1">
    <location>
        <begin position="9"/>
        <end position="61"/>
    </location>
</feature>
<reference evidence="2 3" key="1">
    <citation type="submission" date="2015-05" db="EMBL/GenBank/DDBJ databases">
        <authorList>
            <person name="Tang B."/>
            <person name="Yu Y."/>
        </authorList>
    </citation>
    <scope>NUCLEOTIDE SEQUENCE [LARGE SCALE GENOMIC DNA]</scope>
    <source>
        <strain evidence="2 3">DSM 7029</strain>
    </source>
</reference>
<dbReference type="InterPro" id="IPR010982">
    <property type="entry name" value="Lambda_DNA-bd_dom_sf"/>
</dbReference>
<protein>
    <submittedName>
        <fullName evidence="2">Transcriptional regulator, PbsX family</fullName>
    </submittedName>
</protein>
<dbReference type="PROSITE" id="PS50943">
    <property type="entry name" value="HTH_CROC1"/>
    <property type="match status" value="1"/>
</dbReference>
<evidence type="ECO:0000313" key="3">
    <source>
        <dbReference type="Proteomes" id="UP000035352"/>
    </source>
</evidence>
<evidence type="ECO:0000313" key="2">
    <source>
        <dbReference type="EMBL" id="AKJ26849.1"/>
    </source>
</evidence>
<dbReference type="Proteomes" id="UP000035352">
    <property type="component" value="Chromosome"/>
</dbReference>
<dbReference type="Pfam" id="PF01381">
    <property type="entry name" value="HTH_3"/>
    <property type="match status" value="1"/>
</dbReference>
<dbReference type="CDD" id="cd00093">
    <property type="entry name" value="HTH_XRE"/>
    <property type="match status" value="1"/>
</dbReference>
<dbReference type="OrthoDB" id="8527218at2"/>
<name>A0A0G3BBX2_9BURK</name>
<proteinExistence type="predicted"/>
<dbReference type="SUPFAM" id="SSF47413">
    <property type="entry name" value="lambda repressor-like DNA-binding domains"/>
    <property type="match status" value="1"/>
</dbReference>
<dbReference type="STRING" id="413882.AAW51_0158"/>
<dbReference type="EMBL" id="CP011371">
    <property type="protein sequence ID" value="AKJ26849.1"/>
    <property type="molecule type" value="Genomic_DNA"/>
</dbReference>
<dbReference type="GO" id="GO:0003677">
    <property type="term" value="F:DNA binding"/>
    <property type="evidence" value="ECO:0007669"/>
    <property type="project" value="InterPro"/>
</dbReference>
<organism evidence="2 3">
    <name type="scientific">Caldimonas brevitalea</name>
    <dbReference type="NCBI Taxonomy" id="413882"/>
    <lineage>
        <taxon>Bacteria</taxon>
        <taxon>Pseudomonadati</taxon>
        <taxon>Pseudomonadota</taxon>
        <taxon>Betaproteobacteria</taxon>
        <taxon>Burkholderiales</taxon>
        <taxon>Sphaerotilaceae</taxon>
        <taxon>Caldimonas</taxon>
    </lineage>
</organism>
<dbReference type="Gene3D" id="1.10.260.40">
    <property type="entry name" value="lambda repressor-like DNA-binding domains"/>
    <property type="match status" value="1"/>
</dbReference>
<evidence type="ECO:0000259" key="1">
    <source>
        <dbReference type="PROSITE" id="PS50943"/>
    </source>
</evidence>
<dbReference type="AlphaFoldDB" id="A0A0G3BBX2"/>
<dbReference type="KEGG" id="pbh:AAW51_0158"/>
<keyword evidence="3" id="KW-1185">Reference proteome</keyword>